<evidence type="ECO:0000313" key="3">
    <source>
        <dbReference type="Proteomes" id="UP001501020"/>
    </source>
</evidence>
<dbReference type="Gene3D" id="3.40.1350.10">
    <property type="match status" value="1"/>
</dbReference>
<reference evidence="2 3" key="1">
    <citation type="journal article" date="2019" name="Int. J. Syst. Evol. Microbiol.">
        <title>The Global Catalogue of Microorganisms (GCM) 10K type strain sequencing project: providing services to taxonomists for standard genome sequencing and annotation.</title>
        <authorList>
            <consortium name="The Broad Institute Genomics Platform"/>
            <consortium name="The Broad Institute Genome Sequencing Center for Infectious Disease"/>
            <person name="Wu L."/>
            <person name="Ma J."/>
        </authorList>
    </citation>
    <scope>NUCLEOTIDE SEQUENCE [LARGE SCALE GENOMIC DNA]</scope>
    <source>
        <strain evidence="2 3">JCM 13850</strain>
    </source>
</reference>
<evidence type="ECO:0000259" key="1">
    <source>
        <dbReference type="Pfam" id="PF04471"/>
    </source>
</evidence>
<dbReference type="InterPro" id="IPR052906">
    <property type="entry name" value="Type_IV_Methyl-Rstrct_Enzyme"/>
</dbReference>
<accession>A0ABN2YH53</accession>
<dbReference type="InterPro" id="IPR011856">
    <property type="entry name" value="tRNA_endonuc-like_dom_sf"/>
</dbReference>
<gene>
    <name evidence="2" type="ORF">GCM10009727_16730</name>
</gene>
<dbReference type="InterPro" id="IPR007560">
    <property type="entry name" value="Restrct_endonuc_IV_Mrr"/>
</dbReference>
<name>A0ABN2YH53_9ACTN</name>
<dbReference type="InterPro" id="IPR011335">
    <property type="entry name" value="Restrct_endonuc-II-like"/>
</dbReference>
<dbReference type="Pfam" id="PF04471">
    <property type="entry name" value="Mrr_cat"/>
    <property type="match status" value="1"/>
</dbReference>
<dbReference type="Proteomes" id="UP001501020">
    <property type="component" value="Unassembled WGS sequence"/>
</dbReference>
<dbReference type="PANTHER" id="PTHR30015:SF6">
    <property type="entry name" value="SLL1429 PROTEIN"/>
    <property type="match status" value="1"/>
</dbReference>
<protein>
    <recommendedName>
        <fullName evidence="1">Restriction endonuclease type IV Mrr domain-containing protein</fullName>
    </recommendedName>
</protein>
<proteinExistence type="predicted"/>
<sequence length="137" mass="14964">MRPVNGRSGWRALARFERVDVMTGTDFEELIAELLRRDGFQAVEVIGRSGDRGVDITARTPDGRKIAVQCKRQAKNVPGDRIRNLIGAVHSTYLGHHGVLVTNAGYTAQAQSEGHGRIAMVGRQELGSWMAGTPLKV</sequence>
<dbReference type="EMBL" id="BAAAMR010000010">
    <property type="protein sequence ID" value="GAA2127152.1"/>
    <property type="molecule type" value="Genomic_DNA"/>
</dbReference>
<dbReference type="SUPFAM" id="SSF52980">
    <property type="entry name" value="Restriction endonuclease-like"/>
    <property type="match status" value="1"/>
</dbReference>
<keyword evidence="3" id="KW-1185">Reference proteome</keyword>
<comment type="caution">
    <text evidence="2">The sequence shown here is derived from an EMBL/GenBank/DDBJ whole genome shotgun (WGS) entry which is preliminary data.</text>
</comment>
<organism evidence="2 3">
    <name type="scientific">Actinomadura napierensis</name>
    <dbReference type="NCBI Taxonomy" id="267854"/>
    <lineage>
        <taxon>Bacteria</taxon>
        <taxon>Bacillati</taxon>
        <taxon>Actinomycetota</taxon>
        <taxon>Actinomycetes</taxon>
        <taxon>Streptosporangiales</taxon>
        <taxon>Thermomonosporaceae</taxon>
        <taxon>Actinomadura</taxon>
    </lineage>
</organism>
<evidence type="ECO:0000313" key="2">
    <source>
        <dbReference type="EMBL" id="GAA2127152.1"/>
    </source>
</evidence>
<feature type="domain" description="Restriction endonuclease type IV Mrr" evidence="1">
    <location>
        <begin position="20"/>
        <end position="130"/>
    </location>
</feature>
<dbReference type="PANTHER" id="PTHR30015">
    <property type="entry name" value="MRR RESTRICTION SYSTEM PROTEIN"/>
    <property type="match status" value="1"/>
</dbReference>